<organism evidence="1 2">
    <name type="scientific">Phyllobacterium brassicacearum</name>
    <dbReference type="NCBI Taxonomy" id="314235"/>
    <lineage>
        <taxon>Bacteria</taxon>
        <taxon>Pseudomonadati</taxon>
        <taxon>Pseudomonadota</taxon>
        <taxon>Alphaproteobacteria</taxon>
        <taxon>Hyphomicrobiales</taxon>
        <taxon>Phyllobacteriaceae</taxon>
        <taxon>Phyllobacterium</taxon>
    </lineage>
</organism>
<dbReference type="Proteomes" id="UP000241444">
    <property type="component" value="Unassembled WGS sequence"/>
</dbReference>
<evidence type="ECO:0000313" key="2">
    <source>
        <dbReference type="Proteomes" id="UP000241444"/>
    </source>
</evidence>
<dbReference type="EMBL" id="PGGO01000037">
    <property type="protein sequence ID" value="PSH61448.1"/>
    <property type="molecule type" value="Genomic_DNA"/>
</dbReference>
<gene>
    <name evidence="1" type="ORF">CU102_26865</name>
</gene>
<reference evidence="2" key="1">
    <citation type="submission" date="2017-11" db="EMBL/GenBank/DDBJ databases">
        <authorList>
            <person name="Kuznetsova I."/>
            <person name="Sazanova A."/>
            <person name="Chirak E."/>
            <person name="Safronova V."/>
            <person name="Willems A."/>
        </authorList>
    </citation>
    <scope>NUCLEOTIDE SEQUENCE [LARGE SCALE GENOMIC DNA]</scope>
    <source>
        <strain evidence="2">STM 196</strain>
    </source>
</reference>
<accession>A0A2P7B4Q8</accession>
<sequence>MDFLFSDDLVHMPDLRHRLRQLRWFRMAFRKNAALIAEHYGYHFAIDETKLTRAFLNWIETVEKQKSYARIDRKDFIIFAAGLVLKELISEAPAKLRSKPKSSDAKTSRMQDIIAFWPEGFLYTNYCVGAIAAICEQEFGTAPEVDKCADDLRTWWSYRENVREMPGYAIAFLDKFLGAEPNWIMPNLASARDAIQRAIVSSKAAGAKLPTGSSRPESA</sequence>
<comment type="caution">
    <text evidence="1">The sequence shown here is derived from an EMBL/GenBank/DDBJ whole genome shotgun (WGS) entry which is preliminary data.</text>
</comment>
<protein>
    <submittedName>
        <fullName evidence="1">Uncharacterized protein</fullName>
    </submittedName>
</protein>
<dbReference type="OrthoDB" id="7764972at2"/>
<keyword evidence="2" id="KW-1185">Reference proteome</keyword>
<dbReference type="AlphaFoldDB" id="A0A2P7B4Q8"/>
<proteinExistence type="predicted"/>
<evidence type="ECO:0000313" key="1">
    <source>
        <dbReference type="EMBL" id="PSH61448.1"/>
    </source>
</evidence>
<dbReference type="RefSeq" id="WP_106714135.1">
    <property type="nucleotide sequence ID" value="NZ_PGGO01000037.1"/>
</dbReference>
<name>A0A2P7B4Q8_9HYPH</name>